<protein>
    <submittedName>
        <fullName evidence="2">Uncharacterized conserved protein, DUF2147 family</fullName>
    </submittedName>
</protein>
<name>A0A1I7FTB6_9FLAO</name>
<gene>
    <name evidence="2" type="ORF">SAMN05216480_102216</name>
</gene>
<dbReference type="OrthoDB" id="9814399at2"/>
<dbReference type="AlphaFoldDB" id="A0A1I7FTB6"/>
<dbReference type="Proteomes" id="UP000199138">
    <property type="component" value="Unassembled WGS sequence"/>
</dbReference>
<sequence>MLIQKIVLVCLLVVIQFSAFSQEVVGKWKMIDDENGKARSIVQIYEKDGKIFGKVLELLDPKKKDAVCKECDDYRKDKKVEGMVVIEDMQKEGSTYKDGQILNPDSGKFYRCKIWLDEDNSELLHVRGYLAFFYRTQTWHRVN</sequence>
<accession>A0A1I7FTB6</accession>
<organism evidence="2 3">
    <name type="scientific">Pustulibacterium marinum</name>
    <dbReference type="NCBI Taxonomy" id="1224947"/>
    <lineage>
        <taxon>Bacteria</taxon>
        <taxon>Pseudomonadati</taxon>
        <taxon>Bacteroidota</taxon>
        <taxon>Flavobacteriia</taxon>
        <taxon>Flavobacteriales</taxon>
        <taxon>Flavobacteriaceae</taxon>
        <taxon>Pustulibacterium</taxon>
    </lineage>
</organism>
<dbReference type="PANTHER" id="PTHR36919:SF3">
    <property type="entry name" value="BLL5882 PROTEIN"/>
    <property type="match status" value="1"/>
</dbReference>
<dbReference type="PANTHER" id="PTHR36919">
    <property type="entry name" value="BLR1215 PROTEIN"/>
    <property type="match status" value="1"/>
</dbReference>
<dbReference type="EMBL" id="FPBK01000002">
    <property type="protein sequence ID" value="SFU39425.1"/>
    <property type="molecule type" value="Genomic_DNA"/>
</dbReference>
<feature type="domain" description="DUF2147" evidence="1">
    <location>
        <begin position="26"/>
        <end position="141"/>
    </location>
</feature>
<dbReference type="Pfam" id="PF09917">
    <property type="entry name" value="DUF2147"/>
    <property type="match status" value="1"/>
</dbReference>
<keyword evidence="3" id="KW-1185">Reference proteome</keyword>
<dbReference type="Gene3D" id="2.40.128.520">
    <property type="match status" value="1"/>
</dbReference>
<evidence type="ECO:0000313" key="2">
    <source>
        <dbReference type="EMBL" id="SFU39425.1"/>
    </source>
</evidence>
<evidence type="ECO:0000259" key="1">
    <source>
        <dbReference type="Pfam" id="PF09917"/>
    </source>
</evidence>
<dbReference type="InterPro" id="IPR019223">
    <property type="entry name" value="DUF2147"/>
</dbReference>
<evidence type="ECO:0000313" key="3">
    <source>
        <dbReference type="Proteomes" id="UP000199138"/>
    </source>
</evidence>
<reference evidence="2 3" key="1">
    <citation type="submission" date="2016-10" db="EMBL/GenBank/DDBJ databases">
        <authorList>
            <person name="de Groot N.N."/>
        </authorList>
    </citation>
    <scope>NUCLEOTIDE SEQUENCE [LARGE SCALE GENOMIC DNA]</scope>
    <source>
        <strain evidence="2 3">CGMCC 1.12333</strain>
    </source>
</reference>
<proteinExistence type="predicted"/>
<dbReference type="RefSeq" id="WP_093023887.1">
    <property type="nucleotide sequence ID" value="NZ_FPBK01000002.1"/>
</dbReference>
<dbReference type="STRING" id="1224947.SAMN05216480_102216"/>